<evidence type="ECO:0000313" key="2">
    <source>
        <dbReference type="EMBL" id="GIY33693.1"/>
    </source>
</evidence>
<dbReference type="Pfam" id="PF13847">
    <property type="entry name" value="Methyltransf_31"/>
    <property type="match status" value="1"/>
</dbReference>
<feature type="domain" description="Methyltransferase" evidence="1">
    <location>
        <begin position="35"/>
        <end position="143"/>
    </location>
</feature>
<protein>
    <submittedName>
        <fullName evidence="2">Methyltransf_25 domain-containing protein</fullName>
    </submittedName>
</protein>
<dbReference type="PANTHER" id="PTHR43861:SF1">
    <property type="entry name" value="TRANS-ACONITATE 2-METHYLTRANSFERASE"/>
    <property type="match status" value="1"/>
</dbReference>
<proteinExistence type="predicted"/>
<evidence type="ECO:0000259" key="1">
    <source>
        <dbReference type="Pfam" id="PF13847"/>
    </source>
</evidence>
<dbReference type="InterPro" id="IPR025714">
    <property type="entry name" value="Methyltranfer_dom"/>
</dbReference>
<dbReference type="EMBL" id="BPLQ01007975">
    <property type="protein sequence ID" value="GIY33693.1"/>
    <property type="molecule type" value="Genomic_DNA"/>
</dbReference>
<dbReference type="InterPro" id="IPR029063">
    <property type="entry name" value="SAM-dependent_MTases_sf"/>
</dbReference>
<dbReference type="AlphaFoldDB" id="A0AAV4SQ06"/>
<dbReference type="SUPFAM" id="SSF53335">
    <property type="entry name" value="S-adenosyl-L-methionine-dependent methyltransferases"/>
    <property type="match status" value="1"/>
</dbReference>
<dbReference type="CDD" id="cd02440">
    <property type="entry name" value="AdoMet_MTases"/>
    <property type="match status" value="1"/>
</dbReference>
<accession>A0AAV4SQ06</accession>
<keyword evidence="3" id="KW-1185">Reference proteome</keyword>
<organism evidence="2 3">
    <name type="scientific">Caerostris darwini</name>
    <dbReference type="NCBI Taxonomy" id="1538125"/>
    <lineage>
        <taxon>Eukaryota</taxon>
        <taxon>Metazoa</taxon>
        <taxon>Ecdysozoa</taxon>
        <taxon>Arthropoda</taxon>
        <taxon>Chelicerata</taxon>
        <taxon>Arachnida</taxon>
        <taxon>Araneae</taxon>
        <taxon>Araneomorphae</taxon>
        <taxon>Entelegynae</taxon>
        <taxon>Araneoidea</taxon>
        <taxon>Araneidae</taxon>
        <taxon>Caerostris</taxon>
    </lineage>
</organism>
<evidence type="ECO:0000313" key="3">
    <source>
        <dbReference type="Proteomes" id="UP001054837"/>
    </source>
</evidence>
<gene>
    <name evidence="2" type="primary">AVEN_211368_1</name>
    <name evidence="2" type="ORF">CDAR_117391</name>
</gene>
<dbReference type="Gene3D" id="3.40.50.150">
    <property type="entry name" value="Vaccinia Virus protein VP39"/>
    <property type="match status" value="1"/>
</dbReference>
<dbReference type="PANTHER" id="PTHR43861">
    <property type="entry name" value="TRANS-ACONITATE 2-METHYLTRANSFERASE-RELATED"/>
    <property type="match status" value="1"/>
</dbReference>
<dbReference type="Proteomes" id="UP001054837">
    <property type="component" value="Unassembled WGS sequence"/>
</dbReference>
<sequence>MHVELYEKTEPLGSVIHFLTVILKSLGWNEESDSLAMDVGCGAGNVTTKWILPVFPNVKKVIALDHLPGMIQQARTNHSHPKVEFHVANFEDSSSVEQWKGQISKLVSIHVFNWFKDQEKCFQTVYDLLQPGGEAALYFVLHSDFYAGVVDITKDPKWSPHFKGVDSWVPESHFKRYDSSHYKKIAKEIGFSIVFCENEMKVNKLPSEKYAKDFYYSISALAPHVPLNLKEEFKEDLYQHVLRNGGINADGIQVHRASTLEIVLRKE</sequence>
<comment type="caution">
    <text evidence="2">The sequence shown here is derived from an EMBL/GenBank/DDBJ whole genome shotgun (WGS) entry which is preliminary data.</text>
</comment>
<reference evidence="2 3" key="1">
    <citation type="submission" date="2021-06" db="EMBL/GenBank/DDBJ databases">
        <title>Caerostris darwini draft genome.</title>
        <authorList>
            <person name="Kono N."/>
            <person name="Arakawa K."/>
        </authorList>
    </citation>
    <scope>NUCLEOTIDE SEQUENCE [LARGE SCALE GENOMIC DNA]</scope>
</reference>
<name>A0AAV4SQ06_9ARAC</name>